<evidence type="ECO:0000256" key="10">
    <source>
        <dbReference type="ARBA" id="ARBA00023303"/>
    </source>
</evidence>
<feature type="transmembrane region" description="Helical" evidence="12">
    <location>
        <begin position="236"/>
        <end position="257"/>
    </location>
</feature>
<evidence type="ECO:0000256" key="4">
    <source>
        <dbReference type="ARBA" id="ARBA00022692"/>
    </source>
</evidence>
<keyword evidence="6" id="KW-0630">Potassium</keyword>
<keyword evidence="10" id="KW-0407">Ion channel</keyword>
<dbReference type="InterPro" id="IPR003148">
    <property type="entry name" value="RCK_N"/>
</dbReference>
<dbReference type="GO" id="GO:0016020">
    <property type="term" value="C:membrane"/>
    <property type="evidence" value="ECO:0007669"/>
    <property type="project" value="UniProtKB-SubCell"/>
</dbReference>
<evidence type="ECO:0008006" key="16">
    <source>
        <dbReference type="Google" id="ProtNLM"/>
    </source>
</evidence>
<keyword evidence="7 12" id="KW-1133">Transmembrane helix</keyword>
<gene>
    <name evidence="15" type="ORF">TOLI1172_LOCUS1303</name>
</gene>
<feature type="transmembrane region" description="Helical" evidence="12">
    <location>
        <begin position="20"/>
        <end position="45"/>
    </location>
</feature>
<keyword evidence="2" id="KW-0813">Transport</keyword>
<comment type="subcellular location">
    <subcellularLocation>
        <location evidence="1">Membrane</location>
        <topology evidence="1">Multi-pass membrane protein</topology>
    </subcellularLocation>
</comment>
<evidence type="ECO:0000256" key="9">
    <source>
        <dbReference type="ARBA" id="ARBA00023136"/>
    </source>
</evidence>
<feature type="transmembrane region" description="Helical" evidence="12">
    <location>
        <begin position="111"/>
        <end position="130"/>
    </location>
</feature>
<keyword evidence="9 12" id="KW-0472">Membrane</keyword>
<proteinExistence type="predicted"/>
<feature type="domain" description="Potassium channel" evidence="13">
    <location>
        <begin position="249"/>
        <end position="331"/>
    </location>
</feature>
<evidence type="ECO:0000256" key="12">
    <source>
        <dbReference type="SAM" id="Phobius"/>
    </source>
</evidence>
<evidence type="ECO:0000256" key="2">
    <source>
        <dbReference type="ARBA" id="ARBA00022448"/>
    </source>
</evidence>
<sequence>MSDSRMGILNLDTEPNWNQLGILLGVGFGLHLIRFSLGWLIMYLLNWLQPIPRGIHQVVPDPSVVFEHSSLRKSVHRSSKRSTRKALAYFQKSTSSAIGKIKSSFRFTWRASNFVSGCLNIVVITVFYISLENAEINVVEGALNLTVGILSILNQVADVLLEPVVDHSLVRRLLSMQSLVHSLTIPSLIASGLGLVSFINLNFLKLVHLYRNLAVMMFGSGVALEGRSREVRNLKVFLTLLAMELFALILVLATIMVELEQLGTIQNDSTIYDADGNIPWNVITSFYFTVVTMSTTGYGDMSPSTYLGRVLLIIMLTFFLYYVGAKLGEVVAILGSREEGDSPYTKANRRNHILLSGQYTAEDLFVFIKILYSDPVSEEYNLVIYGPRLHMTSSEWYRMMESEFVRGRVSYVSGEVGDTSGYSRVCLSSASSVFILSTNNGGDPIARDVQNAINIGAIRSARPEIPSFMHYSRTELTKNLESRVYCAAVDVQHAESIYRELEEMHEHSIPRLEQVLPGVHRLRNRKSLFASCRGTGDQSETEVSVKHKDGSGEIQNTRIYSVAMILLSVRARGATTLLTNILFEPELPSVARNKESFLQQDFSDTVPWIEEFLDGADSSFFIWLLPVEAEGFSYGTIAALAFEKLGFSVVGAFSTLEEAVEAGDRSAQFEDRIRLFEFDAVPRRNETLLVICSSYAETYYSSNEHHFIAALKEQGPSSKQKVDGDSSSSTLIGRRGSVFDSQENGAMTVRAKTTNQLDFYQLLDAVEHPDSLASSSIVFSTKDYFDIEGHLIIALESRALFGELMLLLEIMHGEYLSARDRIPKLACFFVPNPQILVLAPDLTRHQISTLRKAYRQILVKAGTARSLDDLISVNCGAASSVVLLNEPDDSDETEEIGVFTNVAKDVTAFNAFARLNLNTIAGDLPSVNVTTILDDSRDLEHFPRTQSSAMVLRLGLPASSSLVQPMAGIFERPTMRATTDQEKDLTIGLNSVKSTRADIDPLLYRPCYAAGEMIPKSALTALLGREFHIPGISDFIGTLLGIASTEGISPIISLTVPAKFDGHTYVELAGELFKHHLIPLGLFRSGKAPVLVGEKGRELPSPLEDNKFIAPWVYANPKSHTVLSKFDAVFVLACRDAHVRTLYESDEFKDELLAEDSFWNHQPKSKSNFEVATEFSDFNEFESVKNIDKEVEQTASTHLETTLVTAAASGAEAYESAPESLFVSDRVLITEQPCSVVPTPATDDDKSLQFEAPVSAKSLEANTEKLQDVGTADFYDVNQSECVKQEDEGPEQTASSHLESTLVTAAASGAEAYELAPESLFVSDNVLITDHSGSVVPTHATDVDETRQLVD</sequence>
<dbReference type="InterPro" id="IPR013099">
    <property type="entry name" value="K_chnl_dom"/>
</dbReference>
<dbReference type="PANTHER" id="PTHR10027">
    <property type="entry name" value="CALCIUM-ACTIVATED POTASSIUM CHANNEL ALPHA CHAIN"/>
    <property type="match status" value="1"/>
</dbReference>
<evidence type="ECO:0000256" key="7">
    <source>
        <dbReference type="ARBA" id="ARBA00022989"/>
    </source>
</evidence>
<feature type="transmembrane region" description="Helical" evidence="12">
    <location>
        <begin position="142"/>
        <end position="161"/>
    </location>
</feature>
<dbReference type="Pfam" id="PF22614">
    <property type="entry name" value="Slo-like_RCK"/>
    <property type="match status" value="1"/>
</dbReference>
<name>A0A7S1EQ84_9RHOD</name>
<evidence type="ECO:0000256" key="5">
    <source>
        <dbReference type="ARBA" id="ARBA00022826"/>
    </source>
</evidence>
<keyword evidence="3" id="KW-0633">Potassium transport</keyword>
<comment type="catalytic activity">
    <reaction evidence="11">
        <text>K(+)(in) = K(+)(out)</text>
        <dbReference type="Rhea" id="RHEA:29463"/>
        <dbReference type="ChEBI" id="CHEBI:29103"/>
    </reaction>
</comment>
<dbReference type="EMBL" id="HBFP01001798">
    <property type="protein sequence ID" value="CAD8816915.1"/>
    <property type="molecule type" value="Transcribed_RNA"/>
</dbReference>
<protein>
    <recommendedName>
        <fullName evidence="16">Potassium channel domain-containing protein</fullName>
    </recommendedName>
</protein>
<feature type="transmembrane region" description="Helical" evidence="12">
    <location>
        <begin position="277"/>
        <end position="299"/>
    </location>
</feature>
<dbReference type="Gene3D" id="1.10.287.70">
    <property type="match status" value="1"/>
</dbReference>
<organism evidence="15">
    <name type="scientific">Timspurckia oligopyrenoides</name>
    <dbReference type="NCBI Taxonomy" id="708627"/>
    <lineage>
        <taxon>Eukaryota</taxon>
        <taxon>Rhodophyta</taxon>
        <taxon>Bangiophyceae</taxon>
        <taxon>Porphyridiales</taxon>
        <taxon>Porphyridiaceae</taxon>
        <taxon>Timspurckia</taxon>
    </lineage>
</organism>
<dbReference type="SUPFAM" id="SSF81324">
    <property type="entry name" value="Voltage-gated potassium channels"/>
    <property type="match status" value="1"/>
</dbReference>
<accession>A0A7S1EQ84</accession>
<evidence type="ECO:0000256" key="11">
    <source>
        <dbReference type="ARBA" id="ARBA00034430"/>
    </source>
</evidence>
<evidence type="ECO:0000259" key="14">
    <source>
        <dbReference type="Pfam" id="PF22614"/>
    </source>
</evidence>
<keyword evidence="4 12" id="KW-0812">Transmembrane</keyword>
<evidence type="ECO:0000256" key="3">
    <source>
        <dbReference type="ARBA" id="ARBA00022538"/>
    </source>
</evidence>
<evidence type="ECO:0000256" key="1">
    <source>
        <dbReference type="ARBA" id="ARBA00004141"/>
    </source>
</evidence>
<evidence type="ECO:0000256" key="8">
    <source>
        <dbReference type="ARBA" id="ARBA00023065"/>
    </source>
</evidence>
<evidence type="ECO:0000259" key="13">
    <source>
        <dbReference type="Pfam" id="PF07885"/>
    </source>
</evidence>
<evidence type="ECO:0000256" key="6">
    <source>
        <dbReference type="ARBA" id="ARBA00022958"/>
    </source>
</evidence>
<dbReference type="PANTHER" id="PTHR10027:SF10">
    <property type="entry name" value="SLOWPOKE 2, ISOFORM D"/>
    <property type="match status" value="1"/>
</dbReference>
<dbReference type="Pfam" id="PF07885">
    <property type="entry name" value="Ion_trans_2"/>
    <property type="match status" value="1"/>
</dbReference>
<evidence type="ECO:0000313" key="15">
    <source>
        <dbReference type="EMBL" id="CAD8816915.1"/>
    </source>
</evidence>
<feature type="domain" description="RCK N-terminal" evidence="14">
    <location>
        <begin position="349"/>
        <end position="468"/>
    </location>
</feature>
<dbReference type="InterPro" id="IPR047871">
    <property type="entry name" value="K_chnl_Slo-like"/>
</dbReference>
<feature type="transmembrane region" description="Helical" evidence="12">
    <location>
        <begin position="306"/>
        <end position="324"/>
    </location>
</feature>
<keyword evidence="8" id="KW-0406">Ion transport</keyword>
<keyword evidence="5" id="KW-0631">Potassium channel</keyword>
<dbReference type="GO" id="GO:0005267">
    <property type="term" value="F:potassium channel activity"/>
    <property type="evidence" value="ECO:0007669"/>
    <property type="project" value="UniProtKB-KW"/>
</dbReference>
<feature type="transmembrane region" description="Helical" evidence="12">
    <location>
        <begin position="182"/>
        <end position="201"/>
    </location>
</feature>
<reference evidence="15" key="1">
    <citation type="submission" date="2021-01" db="EMBL/GenBank/DDBJ databases">
        <authorList>
            <person name="Corre E."/>
            <person name="Pelletier E."/>
            <person name="Niang G."/>
            <person name="Scheremetjew M."/>
            <person name="Finn R."/>
            <person name="Kale V."/>
            <person name="Holt S."/>
            <person name="Cochrane G."/>
            <person name="Meng A."/>
            <person name="Brown T."/>
            <person name="Cohen L."/>
        </authorList>
    </citation>
    <scope>NUCLEOTIDE SEQUENCE</scope>
    <source>
        <strain evidence="15">CCMP3278</strain>
    </source>
</reference>